<feature type="active site" description="Proton donor/acceptor" evidence="7">
    <location>
        <position position="91"/>
    </location>
</feature>
<protein>
    <recommendedName>
        <fullName evidence="7">Deoxyribose-phosphate aldolase</fullName>
        <shortName evidence="7">DERA</shortName>
        <ecNumber evidence="7">4.1.2.4</ecNumber>
    </recommendedName>
    <alternativeName>
        <fullName evidence="7">2-deoxy-D-ribose 5-phosphate aldolase</fullName>
    </alternativeName>
    <alternativeName>
        <fullName evidence="7">Phosphodeoxyriboaldolase</fullName>
        <shortName evidence="7">Deoxyriboaldolase</shortName>
    </alternativeName>
</protein>
<name>A0A926IH39_9FIRM</name>
<dbReference type="SMART" id="SM01133">
    <property type="entry name" value="DeoC"/>
    <property type="match status" value="1"/>
</dbReference>
<feature type="active site" description="Proton donor/acceptor" evidence="7">
    <location>
        <position position="182"/>
    </location>
</feature>
<dbReference type="EMBL" id="JACRTD010000003">
    <property type="protein sequence ID" value="MBC8584896.1"/>
    <property type="molecule type" value="Genomic_DNA"/>
</dbReference>
<evidence type="ECO:0000313" key="8">
    <source>
        <dbReference type="EMBL" id="MBC8584896.1"/>
    </source>
</evidence>
<dbReference type="GO" id="GO:0009264">
    <property type="term" value="P:deoxyribonucleotide catabolic process"/>
    <property type="evidence" value="ECO:0007669"/>
    <property type="project" value="UniProtKB-UniRule"/>
</dbReference>
<comment type="pathway">
    <text evidence="7">Carbohydrate degradation; 2-deoxy-D-ribose 1-phosphate degradation; D-glyceraldehyde 3-phosphate and acetaldehyde from 2-deoxy-alpha-D-ribose 1-phosphate: step 2/2.</text>
</comment>
<evidence type="ECO:0000256" key="7">
    <source>
        <dbReference type="HAMAP-Rule" id="MF_00114"/>
    </source>
</evidence>
<evidence type="ECO:0000256" key="5">
    <source>
        <dbReference type="ARBA" id="ARBA00048791"/>
    </source>
</evidence>
<proteinExistence type="inferred from homology"/>
<evidence type="ECO:0000313" key="9">
    <source>
        <dbReference type="Proteomes" id="UP000623678"/>
    </source>
</evidence>
<dbReference type="HAMAP" id="MF_00114">
    <property type="entry name" value="DeoC_type1"/>
    <property type="match status" value="1"/>
</dbReference>
<dbReference type="NCBIfam" id="TIGR00126">
    <property type="entry name" value="deoC"/>
    <property type="match status" value="1"/>
</dbReference>
<accession>A0A926IH39</accession>
<comment type="caution">
    <text evidence="8">The sequence shown here is derived from an EMBL/GenBank/DDBJ whole genome shotgun (WGS) entry which is preliminary data.</text>
</comment>
<comment type="similarity">
    <text evidence="1 7">Belongs to the DeoC/FbaB aldolase family. DeoC type 1 subfamily.</text>
</comment>
<comment type="function">
    <text evidence="6 7">Catalyzes a reversible aldol reaction between acetaldehyde and D-glyceraldehyde 3-phosphate to generate 2-deoxy-D-ribose 5-phosphate.</text>
</comment>
<dbReference type="PIRSF" id="PIRSF001357">
    <property type="entry name" value="DeoC"/>
    <property type="match status" value="1"/>
</dbReference>
<evidence type="ECO:0000256" key="2">
    <source>
        <dbReference type="ARBA" id="ARBA00022490"/>
    </source>
</evidence>
<dbReference type="InterPro" id="IPR011343">
    <property type="entry name" value="DeoC"/>
</dbReference>
<organism evidence="8 9">
    <name type="scientific">Youxingia wuxianensis</name>
    <dbReference type="NCBI Taxonomy" id="2763678"/>
    <lineage>
        <taxon>Bacteria</taxon>
        <taxon>Bacillati</taxon>
        <taxon>Bacillota</taxon>
        <taxon>Clostridia</taxon>
        <taxon>Eubacteriales</taxon>
        <taxon>Oscillospiraceae</taxon>
        <taxon>Youxingia</taxon>
    </lineage>
</organism>
<comment type="catalytic activity">
    <reaction evidence="5 7">
        <text>2-deoxy-D-ribose 5-phosphate = D-glyceraldehyde 3-phosphate + acetaldehyde</text>
        <dbReference type="Rhea" id="RHEA:12821"/>
        <dbReference type="ChEBI" id="CHEBI:15343"/>
        <dbReference type="ChEBI" id="CHEBI:59776"/>
        <dbReference type="ChEBI" id="CHEBI:62877"/>
        <dbReference type="EC" id="4.1.2.4"/>
    </reaction>
</comment>
<dbReference type="GO" id="GO:0006018">
    <property type="term" value="P:2-deoxyribose 1-phosphate catabolic process"/>
    <property type="evidence" value="ECO:0007669"/>
    <property type="project" value="UniProtKB-UniRule"/>
</dbReference>
<dbReference type="AlphaFoldDB" id="A0A926IH39"/>
<reference evidence="8" key="1">
    <citation type="submission" date="2020-08" db="EMBL/GenBank/DDBJ databases">
        <title>Genome public.</title>
        <authorList>
            <person name="Liu C."/>
            <person name="Sun Q."/>
        </authorList>
    </citation>
    <scope>NUCLEOTIDE SEQUENCE</scope>
    <source>
        <strain evidence="8">NSJ-64</strain>
    </source>
</reference>
<dbReference type="Proteomes" id="UP000623678">
    <property type="component" value="Unassembled WGS sequence"/>
</dbReference>
<dbReference type="GO" id="GO:0004139">
    <property type="term" value="F:deoxyribose-phosphate aldolase activity"/>
    <property type="evidence" value="ECO:0007669"/>
    <property type="project" value="UniProtKB-UniRule"/>
</dbReference>
<keyword evidence="9" id="KW-1185">Reference proteome</keyword>
<evidence type="ECO:0000256" key="6">
    <source>
        <dbReference type="ARBA" id="ARBA00056337"/>
    </source>
</evidence>
<evidence type="ECO:0000256" key="3">
    <source>
        <dbReference type="ARBA" id="ARBA00023239"/>
    </source>
</evidence>
<dbReference type="InterPro" id="IPR028581">
    <property type="entry name" value="DeoC_typeI"/>
</dbReference>
<dbReference type="PANTHER" id="PTHR10889:SF1">
    <property type="entry name" value="DEOXYRIBOSE-PHOSPHATE ALDOLASE"/>
    <property type="match status" value="1"/>
</dbReference>
<evidence type="ECO:0000256" key="1">
    <source>
        <dbReference type="ARBA" id="ARBA00010936"/>
    </source>
</evidence>
<dbReference type="CDD" id="cd00959">
    <property type="entry name" value="DeoC"/>
    <property type="match status" value="1"/>
</dbReference>
<dbReference type="Gene3D" id="3.20.20.70">
    <property type="entry name" value="Aldolase class I"/>
    <property type="match status" value="1"/>
</dbReference>
<dbReference type="GO" id="GO:0016052">
    <property type="term" value="P:carbohydrate catabolic process"/>
    <property type="evidence" value="ECO:0007669"/>
    <property type="project" value="TreeGrafter"/>
</dbReference>
<dbReference type="Pfam" id="PF01791">
    <property type="entry name" value="DeoC"/>
    <property type="match status" value="1"/>
</dbReference>
<sequence>MTKQGMLHHVDHTLLKATSSWQQIKALCDEGVKYQTASVCIPPCYVAAVKAAYGDKLKICTVIGFPLGYNTPQIKEAETKQAIADGADEVDMVINICDVKNGEFDKVKAEIALLRKASEGKILKVIVETCYLTKEEKIKLCEIVTQAGADYIKTSTGFGSGGAAIEDIRLFKEHLGPKVKMKASGGIQTLEDMEAFLDEGCDRLGTSRGVKLLAE</sequence>
<keyword evidence="3 7" id="KW-0456">Lyase</keyword>
<dbReference type="PANTHER" id="PTHR10889">
    <property type="entry name" value="DEOXYRIBOSE-PHOSPHATE ALDOLASE"/>
    <property type="match status" value="1"/>
</dbReference>
<dbReference type="InterPro" id="IPR013785">
    <property type="entry name" value="Aldolase_TIM"/>
</dbReference>
<keyword evidence="2 7" id="KW-0963">Cytoplasm</keyword>
<dbReference type="InterPro" id="IPR002915">
    <property type="entry name" value="DeoC/FbaB/LacD_aldolase"/>
</dbReference>
<gene>
    <name evidence="7 8" type="primary">deoC</name>
    <name evidence="8" type="ORF">H8705_04800</name>
</gene>
<dbReference type="GO" id="GO:0005737">
    <property type="term" value="C:cytoplasm"/>
    <property type="evidence" value="ECO:0007669"/>
    <property type="project" value="UniProtKB-SubCell"/>
</dbReference>
<comment type="subcellular location">
    <subcellularLocation>
        <location evidence="7">Cytoplasm</location>
    </subcellularLocation>
</comment>
<feature type="active site" description="Schiff-base intermediate with acetaldehyde" evidence="7">
    <location>
        <position position="153"/>
    </location>
</feature>
<dbReference type="EC" id="4.1.2.4" evidence="7"/>
<dbReference type="FunFam" id="3.20.20.70:FF:000044">
    <property type="entry name" value="Deoxyribose-phosphate aldolase"/>
    <property type="match status" value="1"/>
</dbReference>
<dbReference type="RefSeq" id="WP_262394684.1">
    <property type="nucleotide sequence ID" value="NZ_JACRTD010000003.1"/>
</dbReference>
<keyword evidence="4 7" id="KW-0704">Schiff base</keyword>
<dbReference type="SUPFAM" id="SSF51569">
    <property type="entry name" value="Aldolase"/>
    <property type="match status" value="1"/>
</dbReference>
<evidence type="ECO:0000256" key="4">
    <source>
        <dbReference type="ARBA" id="ARBA00023270"/>
    </source>
</evidence>